<reference evidence="1" key="1">
    <citation type="submission" date="2023-04" db="EMBL/GenBank/DDBJ databases">
        <title>Draft Genome sequencing of Naganishia species isolated from polar environments using Oxford Nanopore Technology.</title>
        <authorList>
            <person name="Leo P."/>
            <person name="Venkateswaran K."/>
        </authorList>
    </citation>
    <scope>NUCLEOTIDE SEQUENCE</scope>
    <source>
        <strain evidence="1">MNA-CCFEE 5425</strain>
    </source>
</reference>
<protein>
    <submittedName>
        <fullName evidence="1">Uncharacterized protein</fullName>
    </submittedName>
</protein>
<organism evidence="1 2">
    <name type="scientific">Naganishia vaughanmartiniae</name>
    <dbReference type="NCBI Taxonomy" id="1424756"/>
    <lineage>
        <taxon>Eukaryota</taxon>
        <taxon>Fungi</taxon>
        <taxon>Dikarya</taxon>
        <taxon>Basidiomycota</taxon>
        <taxon>Agaricomycotina</taxon>
        <taxon>Tremellomycetes</taxon>
        <taxon>Filobasidiales</taxon>
        <taxon>Filobasidiaceae</taxon>
        <taxon>Naganishia</taxon>
    </lineage>
</organism>
<comment type="caution">
    <text evidence="1">The sequence shown here is derived from an EMBL/GenBank/DDBJ whole genome shotgun (WGS) entry which is preliminary data.</text>
</comment>
<name>A0ACC2X3D9_9TREE</name>
<keyword evidence="2" id="KW-1185">Reference proteome</keyword>
<sequence length="1171" mass="131365">MSSVAARIAAAQAERDLSEAPVDIFHAFDSPSDNQQDWSREQDEVEDEDVGEPGTGRISMYVRIVNEMFETVLNGEEYLFTEHEQAVLNKFLELDYEPKYLLTRLLLRKTNKIFSHNELSVRYSSELGEDNVAGYMDTLTSRLIFPETLRRNPTHSPPTGSSQLASDAPRHDRFFTADELANLQHFEDVTAPPGMEDVGMEEISECKGVSGKDLTASGTKRNPLRRRAKQMNDASNPIVLESSDDESAQISTKSITPAASNITRERKSTKILLKEISTGLTKEEEEQDPDLAKAIRVSKLEALRRTSASTGTSKPVKASLNLGEPPLAMSSKVVAGKTNMTINRRPGESKPAHPLVHEEDEFYHLKEGDTKSITAFARSATEMTVEEMIRHLNMAELSTIAKDLKCWKSRYTRPEIITALLSSANKQTRLSFASVPDTASPARFRNMSRTNSMPSPLNSRQSTLAFTPKHANSFSGSAGAGKEVQETTPQRKLAANGKSTKSPVSPQTGRTILYDKIVAALGGRAIQVSLAFRRLIWRVNLVFYRSTITPSSGVAKSLMLPEILTSAQKRNYPEIKSRRSTIWPSRDALLEYERALELEAIVDESLGEQNHSSGAWVGPSGYGFGTKGGRVEGAKRVKKVWEGVWGRWKQAAKRAANDTQVVGSRHVLDRFTLGHILTRVVSKGATALGILHEYDSECQVLRSLLGQRVWRRGKRGAWYDRLALVLMTHYGGDKEKKREAVLVCHEGLTDPDTHLIYRPRLSRRLKRLEKQLDLPPNQRHVCEAELSVSEKRHLKAERLDGGAKAKRKSTLDLGEDEESTRPAERFGAKTLWQGREEEVGVEKWVLEWWEDRGYKGFHSEASILTTLFGLLFWPILYMDIPGAFETPYQLAPLDLGDDSFYRSRQAEIEKRLNAIANTQAAIGMLRVVDEVERERGTLAIGVNWVYELQDLEEIITCMGGESLAILCRMFCEEYGHRSSGVPDLIVWNVEEKKCRFVEVKSPNDHLSETQKVWISVMQSAGVDVEVCHVAEAAKEESQSKRRRLNNGGWGKSKQYDYGDESDIQEHDEEEDADGGEDRDQWRFEEGDEAKGKWNGEGRLFTKAQLAEAEDRESTDSAHDNKENFRLAKEGSRSLAATQTKRRQVGRPSSSSLRQTTPLELRGEVAPVIIEL</sequence>
<evidence type="ECO:0000313" key="2">
    <source>
        <dbReference type="Proteomes" id="UP001243375"/>
    </source>
</evidence>
<accession>A0ACC2X3D9</accession>
<evidence type="ECO:0000313" key="1">
    <source>
        <dbReference type="EMBL" id="KAJ9118288.1"/>
    </source>
</evidence>
<proteinExistence type="predicted"/>
<dbReference type="Proteomes" id="UP001243375">
    <property type="component" value="Unassembled WGS sequence"/>
</dbReference>
<dbReference type="EMBL" id="JASBWU010000011">
    <property type="protein sequence ID" value="KAJ9118288.1"/>
    <property type="molecule type" value="Genomic_DNA"/>
</dbReference>
<gene>
    <name evidence="1" type="ORF">QFC22_004199</name>
</gene>